<feature type="DNA-binding region" description="HMG box" evidence="1">
    <location>
        <begin position="325"/>
        <end position="393"/>
    </location>
</feature>
<feature type="compositionally biased region" description="Acidic residues" evidence="2">
    <location>
        <begin position="297"/>
        <end position="306"/>
    </location>
</feature>
<keyword evidence="1" id="KW-0238">DNA-binding</keyword>
<feature type="region of interest" description="Disordered" evidence="2">
    <location>
        <begin position="100"/>
        <end position="144"/>
    </location>
</feature>
<dbReference type="PROSITE" id="PS50118">
    <property type="entry name" value="HMG_BOX_2"/>
    <property type="match status" value="1"/>
</dbReference>
<dbReference type="SUPFAM" id="SSF47095">
    <property type="entry name" value="HMG-box"/>
    <property type="match status" value="1"/>
</dbReference>
<feature type="compositionally biased region" description="Pro residues" evidence="2">
    <location>
        <begin position="203"/>
        <end position="213"/>
    </location>
</feature>
<feature type="region of interest" description="Disordered" evidence="2">
    <location>
        <begin position="171"/>
        <end position="325"/>
    </location>
</feature>
<evidence type="ECO:0000313" key="4">
    <source>
        <dbReference type="EMBL" id="KAJ1732805.1"/>
    </source>
</evidence>
<feature type="compositionally biased region" description="Low complexity" evidence="2">
    <location>
        <begin position="274"/>
        <end position="294"/>
    </location>
</feature>
<dbReference type="OrthoDB" id="6247875at2759"/>
<sequence>MPDGQTQNSRLAALNGPLTSAEMDLVHQLRGLSLKRAESTPEVDRVNNLDIITYSGRRYLEIFEGISPILVPTPMLESVRESIRQNLEMRLHVVPTQRATSQLYSPPRSPGYSGPVAHHSLNGPPEIASAQPQPTRSSLLPEGFAQSSPYISGVQALPQPMSPQQVYIHRPWDLNPAPHSGSGTTSSLLAAGSSPPNSFSTTPPLPPPSPPQPVASLLLGAPGATGSFSVATGQCGRQPKPPATPDMPERGLAKKSTKATQPRRNKRLLDDDAAAPARGRAASGRAGRGSVEAACCQDDDNDDDDDGSRFLGGSSDEDESDGSELRKPLNCFMLYRRQMNAQLRKENPALSVEAASGIIKDLWKNESTEVKDMYREQSSQERNEYFAKKKRMLARQKRRKSEREDQAISRRTRTRKPSGECKQVTFSGTRQLSSLAPGALPQSSLHADGFAAMPAHPPGSTHSLTLNTSSQLGRGSPATTLMPSVGHLTAEINCQVASSLEQLQASFSQTLCHQQSPLNAMALDSPAVSMATLQSLTAPSSSIGSTSGMDWATAQAQGHDTLSGVLSSWFREGS</sequence>
<dbReference type="CDD" id="cd01389">
    <property type="entry name" value="HMG-box_ROX1-like"/>
    <property type="match status" value="1"/>
</dbReference>
<feature type="region of interest" description="Disordered" evidence="2">
    <location>
        <begin position="374"/>
        <end position="439"/>
    </location>
</feature>
<dbReference type="AlphaFoldDB" id="A0A9W8CZ66"/>
<dbReference type="EMBL" id="JANBOI010000194">
    <property type="protein sequence ID" value="KAJ1732805.1"/>
    <property type="molecule type" value="Genomic_DNA"/>
</dbReference>
<feature type="compositionally biased region" description="Low complexity" evidence="2">
    <location>
        <begin position="104"/>
        <end position="115"/>
    </location>
</feature>
<feature type="compositionally biased region" description="Basic residues" evidence="2">
    <location>
        <begin position="253"/>
        <end position="266"/>
    </location>
</feature>
<accession>A0A9W8CZ66</accession>
<gene>
    <name evidence="4" type="ORF">LPJ61_001878</name>
</gene>
<dbReference type="SMART" id="SM00398">
    <property type="entry name" value="HMG"/>
    <property type="match status" value="1"/>
</dbReference>
<comment type="caution">
    <text evidence="4">The sequence shown here is derived from an EMBL/GenBank/DDBJ whole genome shotgun (WGS) entry which is preliminary data.</text>
</comment>
<feature type="domain" description="HMG box" evidence="3">
    <location>
        <begin position="325"/>
        <end position="393"/>
    </location>
</feature>
<keyword evidence="1" id="KW-0539">Nucleus</keyword>
<dbReference type="GO" id="GO:0005634">
    <property type="term" value="C:nucleus"/>
    <property type="evidence" value="ECO:0007669"/>
    <property type="project" value="UniProtKB-UniRule"/>
</dbReference>
<dbReference type="InterPro" id="IPR009071">
    <property type="entry name" value="HMG_box_dom"/>
</dbReference>
<keyword evidence="5" id="KW-1185">Reference proteome</keyword>
<organism evidence="4 5">
    <name type="scientific">Coemansia biformis</name>
    <dbReference type="NCBI Taxonomy" id="1286918"/>
    <lineage>
        <taxon>Eukaryota</taxon>
        <taxon>Fungi</taxon>
        <taxon>Fungi incertae sedis</taxon>
        <taxon>Zoopagomycota</taxon>
        <taxon>Kickxellomycotina</taxon>
        <taxon>Kickxellomycetes</taxon>
        <taxon>Kickxellales</taxon>
        <taxon>Kickxellaceae</taxon>
        <taxon>Coemansia</taxon>
    </lineage>
</organism>
<dbReference type="Gene3D" id="1.10.30.10">
    <property type="entry name" value="High mobility group box domain"/>
    <property type="match status" value="1"/>
</dbReference>
<evidence type="ECO:0000313" key="5">
    <source>
        <dbReference type="Proteomes" id="UP001143981"/>
    </source>
</evidence>
<proteinExistence type="predicted"/>
<name>A0A9W8CZ66_9FUNG</name>
<evidence type="ECO:0000259" key="3">
    <source>
        <dbReference type="PROSITE" id="PS50118"/>
    </source>
</evidence>
<dbReference type="Pfam" id="PF00505">
    <property type="entry name" value="HMG_box"/>
    <property type="match status" value="1"/>
</dbReference>
<feature type="compositionally biased region" description="Basic and acidic residues" evidence="2">
    <location>
        <begin position="374"/>
        <end position="387"/>
    </location>
</feature>
<feature type="compositionally biased region" description="Polar residues" evidence="2">
    <location>
        <begin position="424"/>
        <end position="434"/>
    </location>
</feature>
<reference evidence="4" key="1">
    <citation type="submission" date="2022-07" db="EMBL/GenBank/DDBJ databases">
        <title>Phylogenomic reconstructions and comparative analyses of Kickxellomycotina fungi.</title>
        <authorList>
            <person name="Reynolds N.K."/>
            <person name="Stajich J.E."/>
            <person name="Barry K."/>
            <person name="Grigoriev I.V."/>
            <person name="Crous P."/>
            <person name="Smith M.E."/>
        </authorList>
    </citation>
    <scope>NUCLEOTIDE SEQUENCE</scope>
    <source>
        <strain evidence="4">BCRC 34381</strain>
    </source>
</reference>
<dbReference type="GO" id="GO:0003677">
    <property type="term" value="F:DNA binding"/>
    <property type="evidence" value="ECO:0007669"/>
    <property type="project" value="UniProtKB-UniRule"/>
</dbReference>
<evidence type="ECO:0000256" key="1">
    <source>
        <dbReference type="PROSITE-ProRule" id="PRU00267"/>
    </source>
</evidence>
<protein>
    <recommendedName>
        <fullName evidence="3">HMG box domain-containing protein</fullName>
    </recommendedName>
</protein>
<evidence type="ECO:0000256" key="2">
    <source>
        <dbReference type="SAM" id="MobiDB-lite"/>
    </source>
</evidence>
<feature type="compositionally biased region" description="Low complexity" evidence="2">
    <location>
        <begin position="193"/>
        <end position="202"/>
    </location>
</feature>
<dbReference type="Proteomes" id="UP001143981">
    <property type="component" value="Unassembled WGS sequence"/>
</dbReference>
<feature type="compositionally biased region" description="Basic residues" evidence="2">
    <location>
        <begin position="388"/>
        <end position="400"/>
    </location>
</feature>
<dbReference type="InterPro" id="IPR036910">
    <property type="entry name" value="HMG_box_dom_sf"/>
</dbReference>